<dbReference type="FunFam" id="1.10.30.10:FF:000041">
    <property type="entry name" value="HMG box family protein"/>
    <property type="match status" value="1"/>
</dbReference>
<dbReference type="PROSITE" id="PS50118">
    <property type="entry name" value="HMG_BOX_2"/>
    <property type="match status" value="1"/>
</dbReference>
<dbReference type="Gene3D" id="1.10.30.10">
    <property type="entry name" value="High mobility group box domain"/>
    <property type="match status" value="1"/>
</dbReference>
<evidence type="ECO:0000313" key="7">
    <source>
        <dbReference type="EMBL" id="KAF2036037.1"/>
    </source>
</evidence>
<feature type="region of interest" description="Disordered" evidence="5">
    <location>
        <begin position="302"/>
        <end position="405"/>
    </location>
</feature>
<protein>
    <recommendedName>
        <fullName evidence="6">HMG box domain-containing protein</fullName>
    </recommendedName>
</protein>
<dbReference type="GO" id="GO:0001228">
    <property type="term" value="F:DNA-binding transcription activator activity, RNA polymerase II-specific"/>
    <property type="evidence" value="ECO:0007669"/>
    <property type="project" value="TreeGrafter"/>
</dbReference>
<dbReference type="InterPro" id="IPR036514">
    <property type="entry name" value="SGNH_hydro_sf"/>
</dbReference>
<dbReference type="OrthoDB" id="6247875at2759"/>
<comment type="caution">
    <text evidence="7">The sequence shown here is derived from an EMBL/GenBank/DDBJ whole genome shotgun (WGS) entry which is preliminary data.</text>
</comment>
<dbReference type="InterPro" id="IPR036910">
    <property type="entry name" value="HMG_box_dom_sf"/>
</dbReference>
<feature type="region of interest" description="Disordered" evidence="5">
    <location>
        <begin position="584"/>
        <end position="672"/>
    </location>
</feature>
<reference evidence="7" key="1">
    <citation type="journal article" date="2020" name="Stud. Mycol.">
        <title>101 Dothideomycetes genomes: a test case for predicting lifestyles and emergence of pathogens.</title>
        <authorList>
            <person name="Haridas S."/>
            <person name="Albert R."/>
            <person name="Binder M."/>
            <person name="Bloem J."/>
            <person name="Labutti K."/>
            <person name="Salamov A."/>
            <person name="Andreopoulos B."/>
            <person name="Baker S."/>
            <person name="Barry K."/>
            <person name="Bills G."/>
            <person name="Bluhm B."/>
            <person name="Cannon C."/>
            <person name="Castanera R."/>
            <person name="Culley D."/>
            <person name="Daum C."/>
            <person name="Ezra D."/>
            <person name="Gonzalez J."/>
            <person name="Henrissat B."/>
            <person name="Kuo A."/>
            <person name="Liang C."/>
            <person name="Lipzen A."/>
            <person name="Lutzoni F."/>
            <person name="Magnuson J."/>
            <person name="Mondo S."/>
            <person name="Nolan M."/>
            <person name="Ohm R."/>
            <person name="Pangilinan J."/>
            <person name="Park H.-J."/>
            <person name="Ramirez L."/>
            <person name="Alfaro M."/>
            <person name="Sun H."/>
            <person name="Tritt A."/>
            <person name="Yoshinaga Y."/>
            <person name="Zwiers L.-H."/>
            <person name="Turgeon B."/>
            <person name="Goodwin S."/>
            <person name="Spatafora J."/>
            <person name="Crous P."/>
            <person name="Grigoriev I."/>
        </authorList>
    </citation>
    <scope>NUCLEOTIDE SEQUENCE</scope>
    <source>
        <strain evidence="7">CBS 110217</strain>
    </source>
</reference>
<organism evidence="7 8">
    <name type="scientific">Setomelanomma holmii</name>
    <dbReference type="NCBI Taxonomy" id="210430"/>
    <lineage>
        <taxon>Eukaryota</taxon>
        <taxon>Fungi</taxon>
        <taxon>Dikarya</taxon>
        <taxon>Ascomycota</taxon>
        <taxon>Pezizomycotina</taxon>
        <taxon>Dothideomycetes</taxon>
        <taxon>Pleosporomycetidae</taxon>
        <taxon>Pleosporales</taxon>
        <taxon>Pleosporineae</taxon>
        <taxon>Phaeosphaeriaceae</taxon>
        <taxon>Setomelanomma</taxon>
    </lineage>
</organism>
<sequence>MSGELACDRIDNFARPSWLTQDNKTPGSVIDSDIYSAAMTRQDDLRTSTDFKTQVQDYLRYEKERYSLPQSLRSTDNWTVFTVYFGLWDLLGFQELEVEFAMHAIDNSITELFRQLDLLAAHGVTPMKIVLATMMDITFLPRFQSTKNDTRDGFAELEHKSDFLVAYWNAVLLRSATQWTKSDLFLLDPNDVVMELVRKSQLSTAGLADALGIDKRTPYIAHVEQPCLRVLSGGSTGDLRSDVAEKCPDPSAHLFWDQIRLASAAQSLIGTEAADLIRNNCTVERAMQGTDDDDYRTQRQREGSFNLKFPPGLLNSPTDDVKPSRNLRKSSRIHDSRSTPISNPVQRTKEEDLPSPSVTSPRSTRNRVASLDETINGHDIVETNSLIESRSPQSATSTGSGEVSPHVCLCQPEPKIPRPRNAFILYRQHHQQAIIARNPGLNNPDISKIIGEQWKAEREESKKVWQDLALEEKARHQEQYPDYRYQPRRLGKPGLSPLNPSVQHTTVDKYRCPRCGGRSIKTPTSPFLDSAGTPTLPPPNFSEGHTPTTRYLPMMSNLTLESPVRRRGHGPSQLSNIQVPPLRDENITYSPLTPGAKKRRFKYAQPPTNGRRPEGPNYPQYACRDSLPPIQVRYSPPNSATMPPARTPRDGRRGSLAEASAVSTHQEHSPRSMEEVLMTFPYQNKIKLLGRISLPYKRSGPSSPAHEVRGAIIAIEGDDAAAVKELARWLNDRLTKDTESSYRPRIDKPSKMPNHEDVTFEEYLDLIKQWHGKSRDMIKYITTPVDTPSSSQDAIMSDKEPEQDASAERKDSATPTASPAPAPAASRSPTPVSTTKPIIILPTFQLAASVAYASRIPIQDAYSMTDHWQWMATLWRGCVGPDLTIYVKTHEKEATAFKPNMDDEVSCLTVCKEQDGKFTDADLRRVGFEVSEYINGMGGKSA</sequence>
<feature type="DNA-binding region" description="HMG box" evidence="4">
    <location>
        <begin position="416"/>
        <end position="484"/>
    </location>
</feature>
<feature type="compositionally biased region" description="Basic and acidic residues" evidence="5">
    <location>
        <begin position="796"/>
        <end position="812"/>
    </location>
</feature>
<dbReference type="Gene3D" id="3.40.50.1110">
    <property type="entry name" value="SGNH hydrolase"/>
    <property type="match status" value="1"/>
</dbReference>
<evidence type="ECO:0000256" key="5">
    <source>
        <dbReference type="SAM" id="MobiDB-lite"/>
    </source>
</evidence>
<dbReference type="AlphaFoldDB" id="A0A9P4HMN7"/>
<keyword evidence="2 4" id="KW-0238">DNA-binding</keyword>
<dbReference type="InterPro" id="IPR009071">
    <property type="entry name" value="HMG_box_dom"/>
</dbReference>
<evidence type="ECO:0000256" key="1">
    <source>
        <dbReference type="ARBA" id="ARBA00023015"/>
    </source>
</evidence>
<name>A0A9P4HMN7_9PLEO</name>
<accession>A0A9P4HMN7</accession>
<dbReference type="GO" id="GO:0030154">
    <property type="term" value="P:cell differentiation"/>
    <property type="evidence" value="ECO:0007669"/>
    <property type="project" value="TreeGrafter"/>
</dbReference>
<dbReference type="SUPFAM" id="SSF47095">
    <property type="entry name" value="HMG-box"/>
    <property type="match status" value="1"/>
</dbReference>
<evidence type="ECO:0000256" key="3">
    <source>
        <dbReference type="ARBA" id="ARBA00023163"/>
    </source>
</evidence>
<feature type="region of interest" description="Disordered" evidence="5">
    <location>
        <begin position="521"/>
        <end position="541"/>
    </location>
</feature>
<dbReference type="InterPro" id="IPR050140">
    <property type="entry name" value="SRY-related_HMG-box_TF-like"/>
</dbReference>
<evidence type="ECO:0000256" key="2">
    <source>
        <dbReference type="ARBA" id="ARBA00023125"/>
    </source>
</evidence>
<feature type="compositionally biased region" description="Low complexity" evidence="5">
    <location>
        <begin position="354"/>
        <end position="368"/>
    </location>
</feature>
<gene>
    <name evidence="7" type="ORF">EK21DRAFT_96032</name>
</gene>
<dbReference type="GO" id="GO:0000978">
    <property type="term" value="F:RNA polymerase II cis-regulatory region sequence-specific DNA binding"/>
    <property type="evidence" value="ECO:0007669"/>
    <property type="project" value="TreeGrafter"/>
</dbReference>
<proteinExistence type="predicted"/>
<dbReference type="PANTHER" id="PTHR10270">
    <property type="entry name" value="SOX TRANSCRIPTION FACTOR"/>
    <property type="match status" value="1"/>
</dbReference>
<dbReference type="PANTHER" id="PTHR10270:SF320">
    <property type="entry name" value="BOX TRANSCRIPTIONAL REGULATOR, PUTATIVE (AFU_ORTHOLOGUE AFUA_4G10820)-RELATED"/>
    <property type="match status" value="1"/>
</dbReference>
<feature type="compositionally biased region" description="Low complexity" evidence="5">
    <location>
        <begin position="813"/>
        <end position="832"/>
    </location>
</feature>
<evidence type="ECO:0000256" key="4">
    <source>
        <dbReference type="PROSITE-ProRule" id="PRU00267"/>
    </source>
</evidence>
<evidence type="ECO:0000259" key="6">
    <source>
        <dbReference type="PROSITE" id="PS50118"/>
    </source>
</evidence>
<feature type="domain" description="HMG box" evidence="6">
    <location>
        <begin position="416"/>
        <end position="484"/>
    </location>
</feature>
<dbReference type="CDD" id="cd01389">
    <property type="entry name" value="HMG-box_ROX1-like"/>
    <property type="match status" value="1"/>
</dbReference>
<keyword evidence="3" id="KW-0804">Transcription</keyword>
<keyword evidence="8" id="KW-1185">Reference proteome</keyword>
<dbReference type="SMART" id="SM00398">
    <property type="entry name" value="HMG"/>
    <property type="match status" value="1"/>
</dbReference>
<evidence type="ECO:0000313" key="8">
    <source>
        <dbReference type="Proteomes" id="UP000799777"/>
    </source>
</evidence>
<dbReference type="Pfam" id="PF00505">
    <property type="entry name" value="HMG_box"/>
    <property type="match status" value="1"/>
</dbReference>
<keyword evidence="1" id="KW-0805">Transcription regulation</keyword>
<feature type="compositionally biased region" description="Polar residues" evidence="5">
    <location>
        <begin position="382"/>
        <end position="401"/>
    </location>
</feature>
<dbReference type="Proteomes" id="UP000799777">
    <property type="component" value="Unassembled WGS sequence"/>
</dbReference>
<dbReference type="EMBL" id="ML978155">
    <property type="protein sequence ID" value="KAF2036037.1"/>
    <property type="molecule type" value="Genomic_DNA"/>
</dbReference>
<keyword evidence="4" id="KW-0539">Nucleus</keyword>
<dbReference type="GO" id="GO:0000122">
    <property type="term" value="P:negative regulation of transcription by RNA polymerase II"/>
    <property type="evidence" value="ECO:0007669"/>
    <property type="project" value="TreeGrafter"/>
</dbReference>
<feature type="compositionally biased region" description="Polar residues" evidence="5">
    <location>
        <begin position="784"/>
        <end position="794"/>
    </location>
</feature>
<feature type="region of interest" description="Disordered" evidence="5">
    <location>
        <begin position="783"/>
        <end position="832"/>
    </location>
</feature>
<dbReference type="GO" id="GO:0005634">
    <property type="term" value="C:nucleus"/>
    <property type="evidence" value="ECO:0007669"/>
    <property type="project" value="UniProtKB-UniRule"/>
</dbReference>